<evidence type="ECO:0000313" key="1">
    <source>
        <dbReference type="EMBL" id="QDI74116.1"/>
    </source>
</evidence>
<proteinExistence type="predicted"/>
<dbReference type="EMBL" id="MK570059">
    <property type="protein sequence ID" value="QDI74116.1"/>
    <property type="molecule type" value="Genomic_DNA"/>
</dbReference>
<protein>
    <submittedName>
        <fullName evidence="1">Uncharacterized protein</fullName>
    </submittedName>
</protein>
<sequence>MIDNNDGYPKVYSKDKTFYLEFHTKINLVYCCKSQGNEVIEIYSIDEIKNHIEDFKRNV</sequence>
<accession>A0A514K3A7</accession>
<name>A0A514K3A7_9VIRU</name>
<reference evidence="1" key="1">
    <citation type="submission" date="2019-02" db="EMBL/GenBank/DDBJ databases">
        <title>Spindle-shaped viruses infect a marine ammonia-oxidizing thaumarchaeon.</title>
        <authorList>
            <person name="Kim J.-G."/>
            <person name="Kim S.-J."/>
            <person name="Rhee S.-K."/>
        </authorList>
    </citation>
    <scope>NUCLEOTIDE SEQUENCE [LARGE SCALE GENOMIC DNA]</scope>
    <source>
        <strain evidence="1">NSV7</strain>
    </source>
</reference>
<organism evidence="1">
    <name type="scientific">Nitrosopumilus spindle-shaped virus</name>
    <dbReference type="NCBI Taxonomy" id="2508184"/>
    <lineage>
        <taxon>Viruses</taxon>
        <taxon>Viruses incertae sedis</taxon>
        <taxon>Thaspiviridae</taxon>
        <taxon>Nitmarvirus</taxon>
        <taxon>Nitmarvirus maris</taxon>
        <taxon>Nitmarvirus NSV1</taxon>
    </lineage>
</organism>